<evidence type="ECO:0000256" key="1">
    <source>
        <dbReference type="SAM" id="MobiDB-lite"/>
    </source>
</evidence>
<organism evidence="2 3">
    <name type="scientific">Nocardia tenerifensis</name>
    <dbReference type="NCBI Taxonomy" id="228006"/>
    <lineage>
        <taxon>Bacteria</taxon>
        <taxon>Bacillati</taxon>
        <taxon>Actinomycetota</taxon>
        <taxon>Actinomycetes</taxon>
        <taxon>Mycobacteriales</taxon>
        <taxon>Nocardiaceae</taxon>
        <taxon>Nocardia</taxon>
    </lineage>
</organism>
<keyword evidence="3" id="KW-1185">Reference proteome</keyword>
<name>A0A318JYA2_9NOCA</name>
<proteinExistence type="predicted"/>
<dbReference type="AlphaFoldDB" id="A0A318JYA2"/>
<gene>
    <name evidence="2" type="ORF">DFR70_110108</name>
</gene>
<sequence length="84" mass="9402">MVSRASVLPDIVTGPPATPELLPRSAGCEDGRARQALNDLQRRSIVLAYYGGRTYREVAEPDHTIKTQRREGLVRPRENWGELS</sequence>
<accession>A0A318JYA2</accession>
<evidence type="ECO:0000313" key="3">
    <source>
        <dbReference type="Proteomes" id="UP000247569"/>
    </source>
</evidence>
<protein>
    <recommendedName>
        <fullName evidence="4">Sigma-70-like protein</fullName>
    </recommendedName>
</protein>
<reference evidence="2 3" key="1">
    <citation type="submission" date="2018-05" db="EMBL/GenBank/DDBJ databases">
        <title>Genomic Encyclopedia of Type Strains, Phase IV (KMG-IV): sequencing the most valuable type-strain genomes for metagenomic binning, comparative biology and taxonomic classification.</title>
        <authorList>
            <person name="Goeker M."/>
        </authorList>
    </citation>
    <scope>NUCLEOTIDE SEQUENCE [LARGE SCALE GENOMIC DNA]</scope>
    <source>
        <strain evidence="2 3">DSM 44704</strain>
    </source>
</reference>
<comment type="caution">
    <text evidence="2">The sequence shown here is derived from an EMBL/GenBank/DDBJ whole genome shotgun (WGS) entry which is preliminary data.</text>
</comment>
<feature type="region of interest" description="Disordered" evidence="1">
    <location>
        <begin position="1"/>
        <end position="26"/>
    </location>
</feature>
<dbReference type="EMBL" id="QJKF01000010">
    <property type="protein sequence ID" value="PXX60268.1"/>
    <property type="molecule type" value="Genomic_DNA"/>
</dbReference>
<dbReference type="RefSeq" id="WP_169335870.1">
    <property type="nucleotide sequence ID" value="NZ_QJKF01000010.1"/>
</dbReference>
<evidence type="ECO:0008006" key="4">
    <source>
        <dbReference type="Google" id="ProtNLM"/>
    </source>
</evidence>
<dbReference type="Proteomes" id="UP000247569">
    <property type="component" value="Unassembled WGS sequence"/>
</dbReference>
<evidence type="ECO:0000313" key="2">
    <source>
        <dbReference type="EMBL" id="PXX60268.1"/>
    </source>
</evidence>